<name>A0ABD6DMB8_9EURY</name>
<dbReference type="Proteomes" id="UP001597034">
    <property type="component" value="Unassembled WGS sequence"/>
</dbReference>
<comment type="caution">
    <text evidence="1">The sequence shown here is derived from an EMBL/GenBank/DDBJ whole genome shotgun (WGS) entry which is preliminary data.</text>
</comment>
<dbReference type="RefSeq" id="WP_256400460.1">
    <property type="nucleotide sequence ID" value="NZ_JANHJR010000003.1"/>
</dbReference>
<dbReference type="AlphaFoldDB" id="A0ABD6DMB8"/>
<evidence type="ECO:0000313" key="2">
    <source>
        <dbReference type="Proteomes" id="UP001597034"/>
    </source>
</evidence>
<sequence length="153" mass="16942">MDTEPLTIDVWVRAHTPTIGPREHAIETVKELAERGVIEEYEVHTWPSAVDLTVPSEVTDRYREFAAWAERAGVTLEPAFSHRVVDNAITGEHNEMLVTPLICTVVRRDGDIVAVLPCCRGEEDHVSVLSYLASLDEDVDRVGGEKLPSPTVA</sequence>
<proteinExistence type="predicted"/>
<organism evidence="1 2">
    <name type="scientific">Haloarchaeobius litoreus</name>
    <dbReference type="NCBI Taxonomy" id="755306"/>
    <lineage>
        <taxon>Archaea</taxon>
        <taxon>Methanobacteriati</taxon>
        <taxon>Methanobacteriota</taxon>
        <taxon>Stenosarchaea group</taxon>
        <taxon>Halobacteria</taxon>
        <taxon>Halobacteriales</taxon>
        <taxon>Halorubellaceae</taxon>
        <taxon>Haloarchaeobius</taxon>
    </lineage>
</organism>
<dbReference type="EMBL" id="JBHUDO010000003">
    <property type="protein sequence ID" value="MFD1647484.1"/>
    <property type="molecule type" value="Genomic_DNA"/>
</dbReference>
<accession>A0ABD6DMB8</accession>
<evidence type="ECO:0000313" key="1">
    <source>
        <dbReference type="EMBL" id="MFD1647484.1"/>
    </source>
</evidence>
<gene>
    <name evidence="1" type="ORF">ACFSBL_17480</name>
</gene>
<dbReference type="Pfam" id="PF20575">
    <property type="entry name" value="HTH_63"/>
    <property type="match status" value="1"/>
</dbReference>
<protein>
    <submittedName>
        <fullName evidence="1">HTH domain-containing protein</fullName>
    </submittedName>
</protein>
<keyword evidence="2" id="KW-1185">Reference proteome</keyword>
<dbReference type="InterPro" id="IPR046783">
    <property type="entry name" value="HTH_63"/>
</dbReference>
<reference evidence="1 2" key="1">
    <citation type="journal article" date="2019" name="Int. J. Syst. Evol. Microbiol.">
        <title>The Global Catalogue of Microorganisms (GCM) 10K type strain sequencing project: providing services to taxonomists for standard genome sequencing and annotation.</title>
        <authorList>
            <consortium name="The Broad Institute Genomics Platform"/>
            <consortium name="The Broad Institute Genome Sequencing Center for Infectious Disease"/>
            <person name="Wu L."/>
            <person name="Ma J."/>
        </authorList>
    </citation>
    <scope>NUCLEOTIDE SEQUENCE [LARGE SCALE GENOMIC DNA]</scope>
    <source>
        <strain evidence="1 2">CGMCC 1.10390</strain>
    </source>
</reference>